<dbReference type="GeneID" id="5797899"/>
<dbReference type="SUPFAM" id="SSF143602">
    <property type="entry name" value="STIV B116-like"/>
    <property type="match status" value="1"/>
</dbReference>
<protein>
    <recommendedName>
        <fullName evidence="3">DUF1874 domain-containing protein</fullName>
    </recommendedName>
</protein>
<reference evidence="2" key="1">
    <citation type="journal article" date="2008" name="J. Virol.">
        <title>Structure of the acidianus filamentous virus 3 and comparative genomics of related archaeal lipothrixviruses.</title>
        <authorList>
            <person name="Vestergaard G."/>
            <person name="Aramayo R."/>
            <person name="Basta T."/>
            <person name="Haring M."/>
            <person name="Peng X."/>
            <person name="Brugger K."/>
            <person name="Chen L."/>
            <person name="Rachel R."/>
            <person name="Boisset N."/>
            <person name="Garrett R.A."/>
            <person name="Prangishvili D."/>
        </authorList>
    </citation>
    <scope>NUCLEOTIDE SEQUENCE [LARGE SCALE GENOMIC DNA]</scope>
</reference>
<evidence type="ECO:0000313" key="2">
    <source>
        <dbReference type="Proteomes" id="UP000001308"/>
    </source>
</evidence>
<proteinExistence type="predicted"/>
<organism evidence="1 2">
    <name type="scientific">Betalipothrixvirus pozzuoliense</name>
    <dbReference type="NCBI Taxonomy" id="346882"/>
    <lineage>
        <taxon>Viruses</taxon>
        <taxon>Adnaviria</taxon>
        <taxon>Zilligvirae</taxon>
        <taxon>Taleaviricota</taxon>
        <taxon>Tokiviricetes</taxon>
        <taxon>Ligamenvirales</taxon>
        <taxon>Lipothrixviridae</taxon>
        <taxon>Betalipothrixvirus</taxon>
    </lineage>
</organism>
<dbReference type="Gene3D" id="3.40.50.11170">
    <property type="entry name" value="Uncharacterised protein PF08960, DUF1874"/>
    <property type="match status" value="1"/>
</dbReference>
<sequence length="109" mass="12267">MLYLLNSAILPLKEGEEYIVKAKEITIQEARELLHKENFVSAVGHQATAELLSNVLGVNIPVNRIAIKASHGDKILAFSLKQRLPEGVVIKTTEELEKIGYELWLFEIQ</sequence>
<dbReference type="Pfam" id="PF08960">
    <property type="entry name" value="STIV_B116-like"/>
    <property type="match status" value="1"/>
</dbReference>
<dbReference type="OrthoDB" id="18199at10239"/>
<dbReference type="InterPro" id="IPR037236">
    <property type="entry name" value="STIV_B116-like_sf"/>
</dbReference>
<keyword evidence="2" id="KW-1185">Reference proteome</keyword>
<dbReference type="RefSeq" id="YP_001604174.1">
    <property type="nucleotide sequence ID" value="NC_010152.1"/>
</dbReference>
<evidence type="ECO:0008006" key="3">
    <source>
        <dbReference type="Google" id="ProtNLM"/>
    </source>
</evidence>
<name>A7WKH0_9VIRU</name>
<dbReference type="Proteomes" id="UP000001308">
    <property type="component" value="Segment"/>
</dbReference>
<dbReference type="KEGG" id="vg:5797899"/>
<dbReference type="EMBL" id="AM087121">
    <property type="protein sequence ID" value="CAJ31570.1"/>
    <property type="molecule type" value="Genomic_DNA"/>
</dbReference>
<evidence type="ECO:0000313" key="1">
    <source>
        <dbReference type="EMBL" id="CAJ31570.1"/>
    </source>
</evidence>
<dbReference type="InterPro" id="IPR015055">
    <property type="entry name" value="STIV_B116-like"/>
</dbReference>
<accession>A7WKH0</accession>